<dbReference type="FunFam" id="4.10.1000.10:FF:000035">
    <property type="entry name" value="CCCH zinc finger protein, variant"/>
    <property type="match status" value="1"/>
</dbReference>
<dbReference type="OMA" id="CKRFTST"/>
<feature type="zinc finger region" description="C3H1-type" evidence="5">
    <location>
        <begin position="345"/>
        <end position="371"/>
    </location>
</feature>
<evidence type="ECO:0000256" key="6">
    <source>
        <dbReference type="SAM" id="MobiDB-lite"/>
    </source>
</evidence>
<dbReference type="RefSeq" id="XP_003015536.1">
    <property type="nucleotide sequence ID" value="XM_003015490.1"/>
</dbReference>
<feature type="domain" description="C3H1-type" evidence="7">
    <location>
        <begin position="316"/>
        <end position="344"/>
    </location>
</feature>
<dbReference type="Gene3D" id="4.10.1000.10">
    <property type="entry name" value="Zinc finger, CCCH-type"/>
    <property type="match status" value="2"/>
</dbReference>
<dbReference type="GO" id="GO:0008270">
    <property type="term" value="F:zinc ion binding"/>
    <property type="evidence" value="ECO:0007669"/>
    <property type="project" value="UniProtKB-KW"/>
</dbReference>
<dbReference type="GeneID" id="9526222"/>
<dbReference type="SMART" id="SM00356">
    <property type="entry name" value="ZnF_C3H1"/>
    <property type="match status" value="4"/>
</dbReference>
<evidence type="ECO:0000256" key="4">
    <source>
        <dbReference type="ARBA" id="ARBA00022833"/>
    </source>
</evidence>
<evidence type="ECO:0000259" key="7">
    <source>
        <dbReference type="PROSITE" id="PS50103"/>
    </source>
</evidence>
<gene>
    <name evidence="8" type="ORF">ARB_05847</name>
</gene>
<evidence type="ECO:0000256" key="2">
    <source>
        <dbReference type="ARBA" id="ARBA00022737"/>
    </source>
</evidence>
<dbReference type="PANTHER" id="PTHR46156">
    <property type="entry name" value="CCCH ZINGC FINGER"/>
    <property type="match status" value="1"/>
</dbReference>
<organism evidence="8 9">
    <name type="scientific">Arthroderma benhamiae (strain ATCC MYA-4681 / CBS 112371)</name>
    <name type="common">Trichophyton mentagrophytes</name>
    <dbReference type="NCBI Taxonomy" id="663331"/>
    <lineage>
        <taxon>Eukaryota</taxon>
        <taxon>Fungi</taxon>
        <taxon>Dikarya</taxon>
        <taxon>Ascomycota</taxon>
        <taxon>Pezizomycotina</taxon>
        <taxon>Eurotiomycetes</taxon>
        <taxon>Eurotiomycetidae</taxon>
        <taxon>Onygenales</taxon>
        <taxon>Arthrodermataceae</taxon>
        <taxon>Trichophyton</taxon>
    </lineage>
</organism>
<feature type="domain" description="C3H1-type" evidence="7">
    <location>
        <begin position="372"/>
        <end position="400"/>
    </location>
</feature>
<dbReference type="Proteomes" id="UP000008866">
    <property type="component" value="Unassembled WGS sequence"/>
</dbReference>
<dbReference type="FunFam" id="4.10.1000.10:FF:000022">
    <property type="entry name" value="Zinc finger CCCH domain-containing protein 7"/>
    <property type="match status" value="1"/>
</dbReference>
<evidence type="ECO:0000256" key="5">
    <source>
        <dbReference type="PROSITE-ProRule" id="PRU00723"/>
    </source>
</evidence>
<feature type="compositionally biased region" description="Low complexity" evidence="6">
    <location>
        <begin position="80"/>
        <end position="89"/>
    </location>
</feature>
<evidence type="ECO:0000256" key="3">
    <source>
        <dbReference type="ARBA" id="ARBA00022771"/>
    </source>
</evidence>
<feature type="region of interest" description="Disordered" evidence="6">
    <location>
        <begin position="431"/>
        <end position="491"/>
    </location>
</feature>
<feature type="region of interest" description="Disordered" evidence="6">
    <location>
        <begin position="23"/>
        <end position="63"/>
    </location>
</feature>
<keyword evidence="9" id="KW-1185">Reference proteome</keyword>
<protein>
    <recommendedName>
        <fullName evidence="7">C3H1-type domain-containing protein</fullName>
    </recommendedName>
</protein>
<feature type="compositionally biased region" description="Acidic residues" evidence="6">
    <location>
        <begin position="438"/>
        <end position="471"/>
    </location>
</feature>
<dbReference type="STRING" id="663331.D4ANN0"/>
<feature type="domain" description="C3H1-type" evidence="7">
    <location>
        <begin position="345"/>
        <end position="371"/>
    </location>
</feature>
<dbReference type="AlphaFoldDB" id="D4ANN0"/>
<name>D4ANN0_ARTBC</name>
<proteinExistence type="predicted"/>
<feature type="compositionally biased region" description="Basic residues" evidence="6">
    <location>
        <begin position="40"/>
        <end position="55"/>
    </location>
</feature>
<dbReference type="eggNOG" id="KOG1492">
    <property type="taxonomic scope" value="Eukaryota"/>
</dbReference>
<comment type="caution">
    <text evidence="8">The sequence shown here is derived from an EMBL/GenBank/DDBJ whole genome shotgun (WGS) entry which is preliminary data.</text>
</comment>
<dbReference type="SUPFAM" id="SSF90229">
    <property type="entry name" value="CCCH zinc finger"/>
    <property type="match status" value="2"/>
</dbReference>
<evidence type="ECO:0000313" key="9">
    <source>
        <dbReference type="Proteomes" id="UP000008866"/>
    </source>
</evidence>
<dbReference type="HOGENOM" id="CLU_048898_0_0_1"/>
<dbReference type="PROSITE" id="PS50103">
    <property type="entry name" value="ZF_C3H1"/>
    <property type="match status" value="3"/>
</dbReference>
<dbReference type="PANTHER" id="PTHR46156:SF1">
    <property type="entry name" value="ZINC FINGER CCCH DOMAIN-CONTAINING PROTEIN 3"/>
    <property type="match status" value="1"/>
</dbReference>
<dbReference type="KEGG" id="abe:ARB_05847"/>
<dbReference type="EMBL" id="ABSU01000004">
    <property type="protein sequence ID" value="EFE34891.1"/>
    <property type="molecule type" value="Genomic_DNA"/>
</dbReference>
<keyword evidence="1 5" id="KW-0479">Metal-binding</keyword>
<sequence>MTEEEELLAKIGQLAGQINQHKNQSHPAMHSGYSGSQYTRHSRGGWRPYRGRGRGTSRASAGPHRNRTLVLNNQSFPVEAASTATSSSTPSNEAPDSKPGIKNSWIAKRDRHMQLINSSIFDQETQARNKAIAETRRLKAQKKAAREESMVLRHAQSASRFSENNRSEAQPDGRAYTIYVGDIPFQVAQGGSKLISLSSEDMLLITIRSSRISLWFIDDPLKANVTPKRVKVGGVTFVRSKRGNLHRLGAVVSKNEKEKRAMQEVYIDGYQSLLPQNLFHRHRRHPSRLDMSASLLGRRAYRTCFKGPTCPYVHDPNKVAICKDFLQTGNCDAGVACDLSHDPCPERSPACLHFLRGRCTNPSCRYTHVHITPGAPVCRDFAILGYCSKGASCEGRHVHECPDYANTGNCGNKKCPLPHVDRAGQIRKFTANKVDPSAEGDSEEDVSSDDEVFEEIDSDDVDSDDLEEPEEIVQGTDGGDASQQLDFIGFS</sequence>
<keyword evidence="2" id="KW-0677">Repeat</keyword>
<feature type="zinc finger region" description="C3H1-type" evidence="5">
    <location>
        <begin position="372"/>
        <end position="400"/>
    </location>
</feature>
<dbReference type="GO" id="GO:0005634">
    <property type="term" value="C:nucleus"/>
    <property type="evidence" value="ECO:0007669"/>
    <property type="project" value="TreeGrafter"/>
</dbReference>
<reference evidence="9" key="1">
    <citation type="journal article" date="2011" name="Genome Biol.">
        <title>Comparative and functional genomics provide insights into the pathogenicity of dermatophytic fungi.</title>
        <authorList>
            <person name="Burmester A."/>
            <person name="Shelest E."/>
            <person name="Gloeckner G."/>
            <person name="Heddergott C."/>
            <person name="Schindler S."/>
            <person name="Staib P."/>
            <person name="Heidel A."/>
            <person name="Felder M."/>
            <person name="Petzold A."/>
            <person name="Szafranski K."/>
            <person name="Feuermann M."/>
            <person name="Pedruzzi I."/>
            <person name="Priebe S."/>
            <person name="Groth M."/>
            <person name="Winkler R."/>
            <person name="Li W."/>
            <person name="Kniemeyer O."/>
            <person name="Schroeckh V."/>
            <person name="Hertweck C."/>
            <person name="Hube B."/>
            <person name="White T.C."/>
            <person name="Platzer M."/>
            <person name="Guthke R."/>
            <person name="Heitman J."/>
            <person name="Woestemeyer J."/>
            <person name="Zipfel P.F."/>
            <person name="Monod M."/>
            <person name="Brakhage A.A."/>
        </authorList>
    </citation>
    <scope>NUCLEOTIDE SEQUENCE [LARGE SCALE GENOMIC DNA]</scope>
    <source>
        <strain evidence="9">ATCC MYA-4681 / CBS 112371</strain>
    </source>
</reference>
<keyword evidence="4 5" id="KW-0862">Zinc</keyword>
<accession>D4ANN0</accession>
<evidence type="ECO:0000313" key="8">
    <source>
        <dbReference type="EMBL" id="EFE34891.1"/>
    </source>
</evidence>
<feature type="zinc finger region" description="C3H1-type" evidence="5">
    <location>
        <begin position="316"/>
        <end position="344"/>
    </location>
</feature>
<keyword evidence="3 5" id="KW-0863">Zinc-finger</keyword>
<dbReference type="InterPro" id="IPR036855">
    <property type="entry name" value="Znf_CCCH_sf"/>
</dbReference>
<evidence type="ECO:0000256" key="1">
    <source>
        <dbReference type="ARBA" id="ARBA00022723"/>
    </source>
</evidence>
<dbReference type="InterPro" id="IPR000571">
    <property type="entry name" value="Znf_CCCH"/>
</dbReference>
<feature type="region of interest" description="Disordered" evidence="6">
    <location>
        <begin position="79"/>
        <end position="103"/>
    </location>
</feature>